<dbReference type="EMBL" id="LAZR01053241">
    <property type="protein sequence ID" value="KKK81174.1"/>
    <property type="molecule type" value="Genomic_DNA"/>
</dbReference>
<name>A0A0F9ART9_9ZZZZ</name>
<evidence type="ECO:0000313" key="1">
    <source>
        <dbReference type="EMBL" id="KKK81174.1"/>
    </source>
</evidence>
<protein>
    <submittedName>
        <fullName evidence="1">Uncharacterized protein</fullName>
    </submittedName>
</protein>
<dbReference type="AlphaFoldDB" id="A0A0F9ART9"/>
<organism evidence="1">
    <name type="scientific">marine sediment metagenome</name>
    <dbReference type="NCBI Taxonomy" id="412755"/>
    <lineage>
        <taxon>unclassified sequences</taxon>
        <taxon>metagenomes</taxon>
        <taxon>ecological metagenomes</taxon>
    </lineage>
</organism>
<sequence>MKKNIPKKIVLSVLSSFRFLFDDINSCPDILLENLKKFVGSSFLMYPCDLIELRKILEQKKIKGIEYVPLFSFNFSEKYLKEYSVFLNIDSSSIDCGSLSYGGLKLYKSNEVFIENKIRRVLVNAPSLFEEVNNLLKETKTISECIISNSVPGISSDALR</sequence>
<reference evidence="1" key="1">
    <citation type="journal article" date="2015" name="Nature">
        <title>Complex archaea that bridge the gap between prokaryotes and eukaryotes.</title>
        <authorList>
            <person name="Spang A."/>
            <person name="Saw J.H."/>
            <person name="Jorgensen S.L."/>
            <person name="Zaremba-Niedzwiedzka K."/>
            <person name="Martijn J."/>
            <person name="Lind A.E."/>
            <person name="van Eijk R."/>
            <person name="Schleper C."/>
            <person name="Guy L."/>
            <person name="Ettema T.J."/>
        </authorList>
    </citation>
    <scope>NUCLEOTIDE SEQUENCE</scope>
</reference>
<comment type="caution">
    <text evidence="1">The sequence shown here is derived from an EMBL/GenBank/DDBJ whole genome shotgun (WGS) entry which is preliminary data.</text>
</comment>
<proteinExistence type="predicted"/>
<feature type="non-terminal residue" evidence="1">
    <location>
        <position position="160"/>
    </location>
</feature>
<accession>A0A0F9ART9</accession>
<gene>
    <name evidence="1" type="ORF">LCGC14_2816110</name>
</gene>